<protein>
    <recommendedName>
        <fullName evidence="9">Protein kinase domain-containing protein</fullName>
    </recommendedName>
</protein>
<reference evidence="7" key="3">
    <citation type="submission" date="2020-12" db="UniProtKB">
        <authorList>
            <consortium name="EnsemblPlants"/>
        </authorList>
    </citation>
    <scope>IDENTIFICATION</scope>
</reference>
<evidence type="ECO:0000256" key="3">
    <source>
        <dbReference type="ARBA" id="ARBA00022679"/>
    </source>
</evidence>
<dbReference type="Gramene" id="Pp3c17_22790V3.2">
    <property type="protein sequence ID" value="PAC:32907023.CDS.1"/>
    <property type="gene ID" value="Pp3c17_22790"/>
</dbReference>
<evidence type="ECO:0000313" key="7">
    <source>
        <dbReference type="EnsemblPlants" id="PAC:32907023.CDS.1"/>
    </source>
</evidence>
<dbReference type="SUPFAM" id="SSF56112">
    <property type="entry name" value="Protein kinase-like (PK-like)"/>
    <property type="match status" value="1"/>
</dbReference>
<dbReference type="InterPro" id="IPR050538">
    <property type="entry name" value="MAP_kinase_kinase_kinase"/>
</dbReference>
<evidence type="ECO:0000256" key="1">
    <source>
        <dbReference type="ARBA" id="ARBA00006529"/>
    </source>
</evidence>
<sequence length="66" mass="7202">MECFFAGKEAFLQAQGQVGQEAIKQLEHEIALLSDIQHPNIVQYLGTGMMRNSIFFSGASKQGLSG</sequence>
<evidence type="ECO:0000313" key="8">
    <source>
        <dbReference type="Proteomes" id="UP000006727"/>
    </source>
</evidence>
<dbReference type="EMBL" id="ABEU02000017">
    <property type="status" value="NOT_ANNOTATED_CDS"/>
    <property type="molecule type" value="Genomic_DNA"/>
</dbReference>
<dbReference type="GO" id="GO:0005524">
    <property type="term" value="F:ATP binding"/>
    <property type="evidence" value="ECO:0007669"/>
    <property type="project" value="UniProtKB-KW"/>
</dbReference>
<dbReference type="GO" id="GO:0004674">
    <property type="term" value="F:protein serine/threonine kinase activity"/>
    <property type="evidence" value="ECO:0007669"/>
    <property type="project" value="UniProtKB-KW"/>
</dbReference>
<keyword evidence="3" id="KW-0808">Transferase</keyword>
<evidence type="ECO:0000256" key="2">
    <source>
        <dbReference type="ARBA" id="ARBA00022527"/>
    </source>
</evidence>
<evidence type="ECO:0000256" key="5">
    <source>
        <dbReference type="ARBA" id="ARBA00022777"/>
    </source>
</evidence>
<evidence type="ECO:0008006" key="9">
    <source>
        <dbReference type="Google" id="ProtNLM"/>
    </source>
</evidence>
<dbReference type="Gene3D" id="3.30.200.20">
    <property type="entry name" value="Phosphorylase Kinase, domain 1"/>
    <property type="match status" value="1"/>
</dbReference>
<dbReference type="AlphaFoldDB" id="A0A7I3YY14"/>
<evidence type="ECO:0000256" key="6">
    <source>
        <dbReference type="ARBA" id="ARBA00022840"/>
    </source>
</evidence>
<dbReference type="PANTHER" id="PTHR48016:SF29">
    <property type="entry name" value="MITOGEN-ACTIVATED PROTEIN KINASE KINASE KINASE 1-RELATED"/>
    <property type="match status" value="1"/>
</dbReference>
<reference evidence="7 8" key="1">
    <citation type="journal article" date="2008" name="Science">
        <title>The Physcomitrella genome reveals evolutionary insights into the conquest of land by plants.</title>
        <authorList>
            <person name="Rensing S."/>
            <person name="Lang D."/>
            <person name="Zimmer A."/>
            <person name="Terry A."/>
            <person name="Salamov A."/>
            <person name="Shapiro H."/>
            <person name="Nishiyama T."/>
            <person name="Perroud P.-F."/>
            <person name="Lindquist E."/>
            <person name="Kamisugi Y."/>
            <person name="Tanahashi T."/>
            <person name="Sakakibara K."/>
            <person name="Fujita T."/>
            <person name="Oishi K."/>
            <person name="Shin-I T."/>
            <person name="Kuroki Y."/>
            <person name="Toyoda A."/>
            <person name="Suzuki Y."/>
            <person name="Hashimoto A."/>
            <person name="Yamaguchi K."/>
            <person name="Sugano A."/>
            <person name="Kohara Y."/>
            <person name="Fujiyama A."/>
            <person name="Anterola A."/>
            <person name="Aoki S."/>
            <person name="Ashton N."/>
            <person name="Barbazuk W.B."/>
            <person name="Barker E."/>
            <person name="Bennetzen J."/>
            <person name="Bezanilla M."/>
            <person name="Blankenship R."/>
            <person name="Cho S.H."/>
            <person name="Dutcher S."/>
            <person name="Estelle M."/>
            <person name="Fawcett J.A."/>
            <person name="Gundlach H."/>
            <person name="Hanada K."/>
            <person name="Heyl A."/>
            <person name="Hicks K.A."/>
            <person name="Hugh J."/>
            <person name="Lohr M."/>
            <person name="Mayer K."/>
            <person name="Melkozernov A."/>
            <person name="Murata T."/>
            <person name="Nelson D."/>
            <person name="Pils B."/>
            <person name="Prigge M."/>
            <person name="Reiss B."/>
            <person name="Renner T."/>
            <person name="Rombauts S."/>
            <person name="Rushton P."/>
            <person name="Sanderfoot A."/>
            <person name="Schween G."/>
            <person name="Shiu S.-H."/>
            <person name="Stueber K."/>
            <person name="Theodoulou F.L."/>
            <person name="Tu H."/>
            <person name="Van de Peer Y."/>
            <person name="Verrier P.J."/>
            <person name="Waters E."/>
            <person name="Wood A."/>
            <person name="Yang L."/>
            <person name="Cove D."/>
            <person name="Cuming A."/>
            <person name="Hasebe M."/>
            <person name="Lucas S."/>
            <person name="Mishler D.B."/>
            <person name="Reski R."/>
            <person name="Grigoriev I."/>
            <person name="Quatrano R.S."/>
            <person name="Boore J.L."/>
        </authorList>
    </citation>
    <scope>NUCLEOTIDE SEQUENCE [LARGE SCALE GENOMIC DNA]</scope>
    <source>
        <strain evidence="7 8">cv. Gransden 2004</strain>
    </source>
</reference>
<keyword evidence="4" id="KW-0547">Nucleotide-binding</keyword>
<keyword evidence="5" id="KW-0418">Kinase</keyword>
<organism evidence="7 8">
    <name type="scientific">Physcomitrium patens</name>
    <name type="common">Spreading-leaved earth moss</name>
    <name type="synonym">Physcomitrella patens</name>
    <dbReference type="NCBI Taxonomy" id="3218"/>
    <lineage>
        <taxon>Eukaryota</taxon>
        <taxon>Viridiplantae</taxon>
        <taxon>Streptophyta</taxon>
        <taxon>Embryophyta</taxon>
        <taxon>Bryophyta</taxon>
        <taxon>Bryophytina</taxon>
        <taxon>Bryopsida</taxon>
        <taxon>Funariidae</taxon>
        <taxon>Funariales</taxon>
        <taxon>Funariaceae</taxon>
        <taxon>Physcomitrium</taxon>
    </lineage>
</organism>
<keyword evidence="2" id="KW-0723">Serine/threonine-protein kinase</keyword>
<keyword evidence="8" id="KW-1185">Reference proteome</keyword>
<name>A0A7I3YY14_PHYPA</name>
<dbReference type="EnsemblPlants" id="Pp3c17_22790V3.2">
    <property type="protein sequence ID" value="PAC:32907023.CDS.1"/>
    <property type="gene ID" value="Pp3c17_22790"/>
</dbReference>
<comment type="similarity">
    <text evidence="1">Belongs to the protein kinase superfamily. STE Ser/Thr protein kinase family. MAP kinase kinase kinase subfamily.</text>
</comment>
<dbReference type="InterPro" id="IPR011009">
    <property type="entry name" value="Kinase-like_dom_sf"/>
</dbReference>
<keyword evidence="6" id="KW-0067">ATP-binding</keyword>
<evidence type="ECO:0000256" key="4">
    <source>
        <dbReference type="ARBA" id="ARBA00022741"/>
    </source>
</evidence>
<dbReference type="Proteomes" id="UP000006727">
    <property type="component" value="Chromosome 17"/>
</dbReference>
<dbReference type="PANTHER" id="PTHR48016">
    <property type="entry name" value="MAP KINASE KINASE KINASE SSK2-RELATED-RELATED"/>
    <property type="match status" value="1"/>
</dbReference>
<proteinExistence type="inferred from homology"/>
<reference evidence="7 8" key="2">
    <citation type="journal article" date="2018" name="Plant J.">
        <title>The Physcomitrella patens chromosome-scale assembly reveals moss genome structure and evolution.</title>
        <authorList>
            <person name="Lang D."/>
            <person name="Ullrich K.K."/>
            <person name="Murat F."/>
            <person name="Fuchs J."/>
            <person name="Jenkins J."/>
            <person name="Haas F.B."/>
            <person name="Piednoel M."/>
            <person name="Gundlach H."/>
            <person name="Van Bel M."/>
            <person name="Meyberg R."/>
            <person name="Vives C."/>
            <person name="Morata J."/>
            <person name="Symeonidi A."/>
            <person name="Hiss M."/>
            <person name="Muchero W."/>
            <person name="Kamisugi Y."/>
            <person name="Saleh O."/>
            <person name="Blanc G."/>
            <person name="Decker E.L."/>
            <person name="van Gessel N."/>
            <person name="Grimwood J."/>
            <person name="Hayes R.D."/>
            <person name="Graham S.W."/>
            <person name="Gunter L.E."/>
            <person name="McDaniel S.F."/>
            <person name="Hoernstein S.N.W."/>
            <person name="Larsson A."/>
            <person name="Li F.W."/>
            <person name="Perroud P.F."/>
            <person name="Phillips J."/>
            <person name="Ranjan P."/>
            <person name="Rokshar D.S."/>
            <person name="Rothfels C.J."/>
            <person name="Schneider L."/>
            <person name="Shu S."/>
            <person name="Stevenson D.W."/>
            <person name="Thummler F."/>
            <person name="Tillich M."/>
            <person name="Villarreal Aguilar J.C."/>
            <person name="Widiez T."/>
            <person name="Wong G.K."/>
            <person name="Wymore A."/>
            <person name="Zhang Y."/>
            <person name="Zimmer A.D."/>
            <person name="Quatrano R.S."/>
            <person name="Mayer K.F.X."/>
            <person name="Goodstein D."/>
            <person name="Casacuberta J.M."/>
            <person name="Vandepoele K."/>
            <person name="Reski R."/>
            <person name="Cuming A.C."/>
            <person name="Tuskan G.A."/>
            <person name="Maumus F."/>
            <person name="Salse J."/>
            <person name="Schmutz J."/>
            <person name="Rensing S.A."/>
        </authorList>
    </citation>
    <scope>NUCLEOTIDE SEQUENCE [LARGE SCALE GENOMIC DNA]</scope>
    <source>
        <strain evidence="7 8">cv. Gransden 2004</strain>
    </source>
</reference>
<accession>A0A7I3YY14</accession>